<gene>
    <name evidence="1" type="ORF">SAMN05421825_1571</name>
</gene>
<proteinExistence type="predicted"/>
<name>A0A1G7LR11_9FLAO</name>
<evidence type="ECO:0000313" key="2">
    <source>
        <dbReference type="Proteomes" id="UP000199203"/>
    </source>
</evidence>
<accession>A0A1G7LR11</accession>
<dbReference type="AlphaFoldDB" id="A0A1G7LR11"/>
<sequence>MKNNKNNIYHFYRLECIIPILTKINAKFACLDFNETDGF</sequence>
<reference evidence="2" key="1">
    <citation type="submission" date="2016-10" db="EMBL/GenBank/DDBJ databases">
        <authorList>
            <person name="Varghese N."/>
            <person name="Submissions S."/>
        </authorList>
    </citation>
    <scope>NUCLEOTIDE SEQUENCE [LARGE SCALE GENOMIC DNA]</scope>
    <source>
        <strain evidence="2">DSM 19684</strain>
    </source>
</reference>
<protein>
    <submittedName>
        <fullName evidence="1">Uncharacterized protein</fullName>
    </submittedName>
</protein>
<dbReference type="Proteomes" id="UP000199203">
    <property type="component" value="Unassembled WGS sequence"/>
</dbReference>
<dbReference type="STRING" id="454006.SAMN05421825_1571"/>
<keyword evidence="2" id="KW-1185">Reference proteome</keyword>
<evidence type="ECO:0000313" key="1">
    <source>
        <dbReference type="EMBL" id="SDF51784.1"/>
    </source>
</evidence>
<organism evidence="1 2">
    <name type="scientific">Epilithonimonas hungarica</name>
    <dbReference type="NCBI Taxonomy" id="454006"/>
    <lineage>
        <taxon>Bacteria</taxon>
        <taxon>Pseudomonadati</taxon>
        <taxon>Bacteroidota</taxon>
        <taxon>Flavobacteriia</taxon>
        <taxon>Flavobacteriales</taxon>
        <taxon>Weeksellaceae</taxon>
        <taxon>Chryseobacterium group</taxon>
        <taxon>Epilithonimonas</taxon>
    </lineage>
</organism>
<dbReference type="EMBL" id="FNBH01000002">
    <property type="protein sequence ID" value="SDF51784.1"/>
    <property type="molecule type" value="Genomic_DNA"/>
</dbReference>